<feature type="region of interest" description="Disordered" evidence="1">
    <location>
        <begin position="55"/>
        <end position="77"/>
    </location>
</feature>
<evidence type="ECO:0000256" key="1">
    <source>
        <dbReference type="SAM" id="MobiDB-lite"/>
    </source>
</evidence>
<dbReference type="Proteomes" id="UP000789572">
    <property type="component" value="Unassembled WGS sequence"/>
</dbReference>
<comment type="caution">
    <text evidence="2">The sequence shown here is derived from an EMBL/GenBank/DDBJ whole genome shotgun (WGS) entry which is preliminary data.</text>
</comment>
<sequence length="226" mass="25593">SFGELVYQLSERDMVIFECDLRECVEYWSNVRTDQWSGYGQFMVANWLQHATSVNGWREPRPQPPQSPDNSRPASPVDSVVDQYMDYEGAVQPHPDGGNDNDDASSTSTQVEPEYDDDDISDGGFSSIISDILNHEDEYIITQPGQGEFRRDDDGELEWRPSSPTPVQTTAVGDDRQYNYFDWIEELPPMLNQVTNKNTVGYETMASTKEETAAAFTSSLDAMEKF</sequence>
<feature type="non-terminal residue" evidence="2">
    <location>
        <position position="226"/>
    </location>
</feature>
<dbReference type="AlphaFoldDB" id="A0A9N9HEY0"/>
<organism evidence="2 3">
    <name type="scientific">Paraglomus occultum</name>
    <dbReference type="NCBI Taxonomy" id="144539"/>
    <lineage>
        <taxon>Eukaryota</taxon>
        <taxon>Fungi</taxon>
        <taxon>Fungi incertae sedis</taxon>
        <taxon>Mucoromycota</taxon>
        <taxon>Glomeromycotina</taxon>
        <taxon>Glomeromycetes</taxon>
        <taxon>Paraglomerales</taxon>
        <taxon>Paraglomeraceae</taxon>
        <taxon>Paraglomus</taxon>
    </lineage>
</organism>
<name>A0A9N9HEY0_9GLOM</name>
<proteinExistence type="predicted"/>
<dbReference type="EMBL" id="CAJVPJ010006412">
    <property type="protein sequence ID" value="CAG8668620.1"/>
    <property type="molecule type" value="Genomic_DNA"/>
</dbReference>
<reference evidence="2" key="1">
    <citation type="submission" date="2021-06" db="EMBL/GenBank/DDBJ databases">
        <authorList>
            <person name="Kallberg Y."/>
            <person name="Tangrot J."/>
            <person name="Rosling A."/>
        </authorList>
    </citation>
    <scope>NUCLEOTIDE SEQUENCE</scope>
    <source>
        <strain evidence="2">IA702</strain>
    </source>
</reference>
<feature type="non-terminal residue" evidence="2">
    <location>
        <position position="1"/>
    </location>
</feature>
<evidence type="ECO:0000313" key="2">
    <source>
        <dbReference type="EMBL" id="CAG8668620.1"/>
    </source>
</evidence>
<evidence type="ECO:0000313" key="3">
    <source>
        <dbReference type="Proteomes" id="UP000789572"/>
    </source>
</evidence>
<gene>
    <name evidence="2" type="ORF">POCULU_LOCUS10838</name>
</gene>
<accession>A0A9N9HEY0</accession>
<protein>
    <submittedName>
        <fullName evidence="2">1453_t:CDS:1</fullName>
    </submittedName>
</protein>
<keyword evidence="3" id="KW-1185">Reference proteome</keyword>
<feature type="region of interest" description="Disordered" evidence="1">
    <location>
        <begin position="89"/>
        <end position="126"/>
    </location>
</feature>